<evidence type="ECO:0000259" key="3">
    <source>
        <dbReference type="PROSITE" id="PS50157"/>
    </source>
</evidence>
<feature type="compositionally biased region" description="Acidic residues" evidence="2">
    <location>
        <begin position="184"/>
        <end position="200"/>
    </location>
</feature>
<protein>
    <recommendedName>
        <fullName evidence="3">C2H2-type domain-containing protein</fullName>
    </recommendedName>
</protein>
<feature type="domain" description="C2H2-type" evidence="3">
    <location>
        <begin position="45"/>
        <end position="73"/>
    </location>
</feature>
<evidence type="ECO:0000313" key="5">
    <source>
        <dbReference type="Proteomes" id="UP000007431"/>
    </source>
</evidence>
<reference evidence="4 5" key="1">
    <citation type="journal article" date="2010" name="Nat. Biotechnol.">
        <title>Genome sequence of the model mushroom Schizophyllum commune.</title>
        <authorList>
            <person name="Ohm R.A."/>
            <person name="de Jong J.F."/>
            <person name="Lugones L.G."/>
            <person name="Aerts A."/>
            <person name="Kothe E."/>
            <person name="Stajich J.E."/>
            <person name="de Vries R.P."/>
            <person name="Record E."/>
            <person name="Levasseur A."/>
            <person name="Baker S.E."/>
            <person name="Bartholomew K.A."/>
            <person name="Coutinho P.M."/>
            <person name="Erdmann S."/>
            <person name="Fowler T.J."/>
            <person name="Gathman A.C."/>
            <person name="Lombard V."/>
            <person name="Henrissat B."/>
            <person name="Knabe N."/>
            <person name="Kuees U."/>
            <person name="Lilly W.W."/>
            <person name="Lindquist E."/>
            <person name="Lucas S."/>
            <person name="Magnuson J.K."/>
            <person name="Piumi F."/>
            <person name="Raudaskoski M."/>
            <person name="Salamov A."/>
            <person name="Schmutz J."/>
            <person name="Schwarze F.W.M.R."/>
            <person name="vanKuyk P.A."/>
            <person name="Horton J.S."/>
            <person name="Grigoriev I.V."/>
            <person name="Woesten H.A.B."/>
        </authorList>
    </citation>
    <scope>NUCLEOTIDE SEQUENCE [LARGE SCALE GENOMIC DNA]</scope>
    <source>
        <strain evidence="5">H4-8 / FGSC 9210</strain>
    </source>
</reference>
<feature type="compositionally biased region" description="Polar residues" evidence="2">
    <location>
        <begin position="1"/>
        <end position="18"/>
    </location>
</feature>
<dbReference type="VEuPathDB" id="FungiDB:SCHCODRAFT_02531943"/>
<dbReference type="SUPFAM" id="SSF57667">
    <property type="entry name" value="beta-beta-alpha zinc fingers"/>
    <property type="match status" value="1"/>
</dbReference>
<dbReference type="OrthoDB" id="654211at2759"/>
<feature type="region of interest" description="Disordered" evidence="2">
    <location>
        <begin position="1"/>
        <end position="41"/>
    </location>
</feature>
<evidence type="ECO:0000256" key="1">
    <source>
        <dbReference type="PROSITE-ProRule" id="PRU00042"/>
    </source>
</evidence>
<dbReference type="InterPro" id="IPR013087">
    <property type="entry name" value="Znf_C2H2_type"/>
</dbReference>
<accession>D8PZ83</accession>
<evidence type="ECO:0000256" key="2">
    <source>
        <dbReference type="SAM" id="MobiDB-lite"/>
    </source>
</evidence>
<dbReference type="KEGG" id="scm:SCHCO_02531943"/>
<keyword evidence="1" id="KW-0479">Metal-binding</keyword>
<feature type="region of interest" description="Disordered" evidence="2">
    <location>
        <begin position="92"/>
        <end position="148"/>
    </location>
</feature>
<sequence length="217" mass="24539">MPSAQPAQEASTSDSSKSPPRGQKRTADNAELSPILDKSNPERPFLCPYCPLRCPQKNTVRIHIRARHTNQRKHQCPSCSYNTADPSCLNKHRKRKHGWIPPSRRTDGFIAHHPSGSRSPSPPPPPPPPPRVPVPLPHPSQYGPQTYRVHPLPQARPVVKQEYPNYRWFTHPVFARRPQLEPADWSDSDSDSEPEVEQTAEVDVPPIPHYADKPRLS</sequence>
<dbReference type="EMBL" id="GL377304">
    <property type="protein sequence ID" value="EFI99391.1"/>
    <property type="molecule type" value="Genomic_DNA"/>
</dbReference>
<proteinExistence type="predicted"/>
<dbReference type="InParanoid" id="D8PZ83"/>
<dbReference type="HOGENOM" id="CLU_1272904_0_0_1"/>
<dbReference type="RefSeq" id="XP_003034294.1">
    <property type="nucleotide sequence ID" value="XM_003034248.1"/>
</dbReference>
<feature type="non-terminal residue" evidence="4">
    <location>
        <position position="217"/>
    </location>
</feature>
<dbReference type="PROSITE" id="PS50157">
    <property type="entry name" value="ZINC_FINGER_C2H2_2"/>
    <property type="match status" value="1"/>
</dbReference>
<gene>
    <name evidence="4" type="ORF">SCHCODRAFT_106645</name>
</gene>
<dbReference type="Proteomes" id="UP000007431">
    <property type="component" value="Unassembled WGS sequence"/>
</dbReference>
<dbReference type="SMART" id="SM00355">
    <property type="entry name" value="ZnF_C2H2"/>
    <property type="match status" value="2"/>
</dbReference>
<evidence type="ECO:0000313" key="4">
    <source>
        <dbReference type="EMBL" id="EFI99391.1"/>
    </source>
</evidence>
<name>D8PZ83_SCHCM</name>
<dbReference type="PROSITE" id="PS00028">
    <property type="entry name" value="ZINC_FINGER_C2H2_1"/>
    <property type="match status" value="1"/>
</dbReference>
<feature type="compositionally biased region" description="Pro residues" evidence="2">
    <location>
        <begin position="120"/>
        <end position="138"/>
    </location>
</feature>
<keyword evidence="1" id="KW-0863">Zinc-finger</keyword>
<keyword evidence="1" id="KW-0862">Zinc</keyword>
<dbReference type="GeneID" id="9586286"/>
<dbReference type="AlphaFoldDB" id="D8PZ83"/>
<dbReference type="Gene3D" id="3.30.160.60">
    <property type="entry name" value="Classic Zinc Finger"/>
    <property type="match status" value="1"/>
</dbReference>
<dbReference type="InterPro" id="IPR036236">
    <property type="entry name" value="Znf_C2H2_sf"/>
</dbReference>
<keyword evidence="5" id="KW-1185">Reference proteome</keyword>
<feature type="region of interest" description="Disordered" evidence="2">
    <location>
        <begin position="180"/>
        <end position="217"/>
    </location>
</feature>
<organism evidence="5">
    <name type="scientific">Schizophyllum commune (strain H4-8 / FGSC 9210)</name>
    <name type="common">Split gill fungus</name>
    <dbReference type="NCBI Taxonomy" id="578458"/>
    <lineage>
        <taxon>Eukaryota</taxon>
        <taxon>Fungi</taxon>
        <taxon>Dikarya</taxon>
        <taxon>Basidiomycota</taxon>
        <taxon>Agaricomycotina</taxon>
        <taxon>Agaricomycetes</taxon>
        <taxon>Agaricomycetidae</taxon>
        <taxon>Agaricales</taxon>
        <taxon>Schizophyllaceae</taxon>
        <taxon>Schizophyllum</taxon>
    </lineage>
</organism>
<dbReference type="GO" id="GO:0008270">
    <property type="term" value="F:zinc ion binding"/>
    <property type="evidence" value="ECO:0007669"/>
    <property type="project" value="UniProtKB-KW"/>
</dbReference>